<dbReference type="GO" id="GO:0004553">
    <property type="term" value="F:hydrolase activity, hydrolyzing O-glycosyl compounds"/>
    <property type="evidence" value="ECO:0007669"/>
    <property type="project" value="InterPro"/>
</dbReference>
<name>A0A3N4YH57_9MICO</name>
<evidence type="ECO:0000256" key="2">
    <source>
        <dbReference type="ARBA" id="ARBA00022801"/>
    </source>
</evidence>
<dbReference type="InterPro" id="IPR000514">
    <property type="entry name" value="Glyco_hydro_39"/>
</dbReference>
<dbReference type="InterPro" id="IPR049166">
    <property type="entry name" value="GH39_cat"/>
</dbReference>
<dbReference type="InterPro" id="IPR051923">
    <property type="entry name" value="Glycosyl_Hydrolase_39"/>
</dbReference>
<dbReference type="PANTHER" id="PTHR12631:SF10">
    <property type="entry name" value="BETA-XYLOSIDASE-LIKE PROTEIN-RELATED"/>
    <property type="match status" value="1"/>
</dbReference>
<dbReference type="GO" id="GO:0005975">
    <property type="term" value="P:carbohydrate metabolic process"/>
    <property type="evidence" value="ECO:0007669"/>
    <property type="project" value="InterPro"/>
</dbReference>
<proteinExistence type="inferred from homology"/>
<keyword evidence="8" id="KW-1185">Reference proteome</keyword>
<feature type="compositionally biased region" description="Basic and acidic residues" evidence="5">
    <location>
        <begin position="1"/>
        <end position="11"/>
    </location>
</feature>
<dbReference type="SUPFAM" id="SSF51011">
    <property type="entry name" value="Glycosyl hydrolase domain"/>
    <property type="match status" value="1"/>
</dbReference>
<dbReference type="Pfam" id="PF01229">
    <property type="entry name" value="Glyco_hydro_39"/>
    <property type="match status" value="2"/>
</dbReference>
<feature type="domain" description="Glycosyl hydrolases family 39 N-terminal catalytic" evidence="6">
    <location>
        <begin position="294"/>
        <end position="568"/>
    </location>
</feature>
<evidence type="ECO:0000259" key="6">
    <source>
        <dbReference type="Pfam" id="PF01229"/>
    </source>
</evidence>
<dbReference type="PRINTS" id="PR00745">
    <property type="entry name" value="GLHYDRLASE39"/>
</dbReference>
<dbReference type="PANTHER" id="PTHR12631">
    <property type="entry name" value="ALPHA-L-IDURONIDASE"/>
    <property type="match status" value="1"/>
</dbReference>
<comment type="caution">
    <text evidence="7">The sequence shown here is derived from an EMBL/GenBank/DDBJ whole genome shotgun (WGS) entry which is preliminary data.</text>
</comment>
<feature type="domain" description="Glycosyl hydrolases family 39 N-terminal catalytic" evidence="6">
    <location>
        <begin position="63"/>
        <end position="260"/>
    </location>
</feature>
<dbReference type="EMBL" id="RKQZ01000001">
    <property type="protein sequence ID" value="RPF20439.1"/>
    <property type="molecule type" value="Genomic_DNA"/>
</dbReference>
<evidence type="ECO:0000256" key="3">
    <source>
        <dbReference type="ARBA" id="ARBA00023295"/>
    </source>
</evidence>
<dbReference type="Gene3D" id="2.60.40.1500">
    <property type="entry name" value="Glycosyl hydrolase domain, family 39"/>
    <property type="match status" value="1"/>
</dbReference>
<feature type="region of interest" description="Disordered" evidence="5">
    <location>
        <begin position="1"/>
        <end position="56"/>
    </location>
</feature>
<gene>
    <name evidence="7" type="ORF">EDD34_1030</name>
</gene>
<comment type="similarity">
    <text evidence="1">Belongs to the glycosyl hydrolase 39 family.</text>
</comment>
<dbReference type="Gene3D" id="3.20.20.80">
    <property type="entry name" value="Glycosidases"/>
    <property type="match status" value="1"/>
</dbReference>
<dbReference type="AlphaFoldDB" id="A0A3N4YH57"/>
<evidence type="ECO:0000313" key="8">
    <source>
        <dbReference type="Proteomes" id="UP000280501"/>
    </source>
</evidence>
<evidence type="ECO:0000256" key="5">
    <source>
        <dbReference type="SAM" id="MobiDB-lite"/>
    </source>
</evidence>
<evidence type="ECO:0000256" key="1">
    <source>
        <dbReference type="ARBA" id="ARBA00008875"/>
    </source>
</evidence>
<dbReference type="InterPro" id="IPR049165">
    <property type="entry name" value="GH39_as"/>
</dbReference>
<accession>A0A3N4YH57</accession>
<keyword evidence="2" id="KW-0378">Hydrolase</keyword>
<feature type="active site" description="Proton donor" evidence="4">
    <location>
        <position position="218"/>
    </location>
</feature>
<dbReference type="Proteomes" id="UP000280501">
    <property type="component" value="Unassembled WGS sequence"/>
</dbReference>
<reference evidence="7 8" key="1">
    <citation type="submission" date="2018-11" db="EMBL/GenBank/DDBJ databases">
        <title>Sequencing the genomes of 1000 actinobacteria strains.</title>
        <authorList>
            <person name="Klenk H.-P."/>
        </authorList>
    </citation>
    <scope>NUCLEOTIDE SEQUENCE [LARGE SCALE GENOMIC DNA]</scope>
    <source>
        <strain evidence="7 8">DSM 15700</strain>
    </source>
</reference>
<protein>
    <submittedName>
        <fullName evidence="7">Xylan 1,4-beta-xylosidase</fullName>
    </submittedName>
</protein>
<dbReference type="SUPFAM" id="SSF51445">
    <property type="entry name" value="(Trans)glycosidases"/>
    <property type="match status" value="1"/>
</dbReference>
<keyword evidence="3" id="KW-0326">Glycosidase</keyword>
<dbReference type="InterPro" id="IPR017853">
    <property type="entry name" value="GH"/>
</dbReference>
<evidence type="ECO:0000313" key="7">
    <source>
        <dbReference type="EMBL" id="RPF20439.1"/>
    </source>
</evidence>
<dbReference type="PROSITE" id="PS01027">
    <property type="entry name" value="GLYCOSYL_HYDROL_F39"/>
    <property type="match status" value="1"/>
</dbReference>
<sequence length="592" mass="65268">MKTMPDDERPDTMSGGPVPDDAVSGGPTPDGPIPDGPVSGGPVPDAAAPPSATLRIDGTEPAEVPLRHIWNECVGAGRAHEALRADWQEHFREAVGVLGARYVRFHGVFHDDMFVYRTTNGGGFGPGNPLPEPVYTFSYVDKVFDAILETGARPFVELGFMPRELARDTETVFWWKAHGSPPADLDRWVELVTTTVRHWIDRYGIEEVRRWPFEVWNEPNLVPHFWTGTRTEYFELYGATARAIKAIDPALQVGGPSTSVFVPDDRYRGETEDRTQEYATAEADDVDALVWRPVWIEEFLDWCAAHDAPVDFVTTHLYPTDYAFGADGEGHAISRYADATPDDLVALHEVIARSAFPRAAIHITEWSTSPSSRDAVHDTVYAATSITRTYLRCADLADSISYWTFTDVFEEGGAGIGPFHGGFGLVNEQGIHKPTFHAMAMLARLGDRLLLSTPHGVLTRDGATGRLAGLFFNYPEEMGRASVGSQDTYAATRGLADVGPARRIRHRVEGLAPGARFQVEILDLEHGNVAETWHRLGEPLNLTREETARLRVEADALRRETITVPPSGALDLDVDLPAWALMSVTEQTPAHP</sequence>
<feature type="compositionally biased region" description="Low complexity" evidence="5">
    <location>
        <begin position="36"/>
        <end position="52"/>
    </location>
</feature>
<organism evidence="7 8">
    <name type="scientific">Myceligenerans xiligouense</name>
    <dbReference type="NCBI Taxonomy" id="253184"/>
    <lineage>
        <taxon>Bacteria</taxon>
        <taxon>Bacillati</taxon>
        <taxon>Actinomycetota</taxon>
        <taxon>Actinomycetes</taxon>
        <taxon>Micrococcales</taxon>
        <taxon>Promicromonosporaceae</taxon>
        <taxon>Myceligenerans</taxon>
    </lineage>
</organism>
<evidence type="ECO:0000256" key="4">
    <source>
        <dbReference type="PIRSR" id="PIRSR600514-1"/>
    </source>
</evidence>